<dbReference type="KEGG" id="ftj:FTUN_7621"/>
<name>A0A6M5Z1F6_9BACT</name>
<sequence length="83" mass="9623">MGNPASEKRKKTEKRRKRYEDRLGPGVYLPKEQRLQLNTELEKLAVVEKERLEKVKKEREERRAKKAADKKAKPAPAPAAEAK</sequence>
<proteinExistence type="predicted"/>
<evidence type="ECO:0000256" key="1">
    <source>
        <dbReference type="SAM" id="MobiDB-lite"/>
    </source>
</evidence>
<reference evidence="3" key="1">
    <citation type="submission" date="2020-05" db="EMBL/GenBank/DDBJ databases">
        <title>Frigoriglobus tundricola gen. nov., sp. nov., a psychrotolerant cellulolytic planctomycete of the family Gemmataceae with two divergent copies of 16S rRNA gene.</title>
        <authorList>
            <person name="Kulichevskaya I.S."/>
            <person name="Ivanova A.A."/>
            <person name="Naumoff D.G."/>
            <person name="Beletsky A.V."/>
            <person name="Rijpstra W.I.C."/>
            <person name="Sinninghe Damste J.S."/>
            <person name="Mardanov A.V."/>
            <person name="Ravin N.V."/>
            <person name="Dedysh S.N."/>
        </authorList>
    </citation>
    <scope>NUCLEOTIDE SEQUENCE [LARGE SCALE GENOMIC DNA]</scope>
    <source>
        <strain evidence="3">PL17</strain>
    </source>
</reference>
<feature type="region of interest" description="Disordered" evidence="1">
    <location>
        <begin position="1"/>
        <end position="25"/>
    </location>
</feature>
<gene>
    <name evidence="2" type="ORF">FTUN_7621</name>
</gene>
<feature type="compositionally biased region" description="Basic residues" evidence="1">
    <location>
        <begin position="8"/>
        <end position="17"/>
    </location>
</feature>
<keyword evidence="3" id="KW-1185">Reference proteome</keyword>
<dbReference type="Proteomes" id="UP000503447">
    <property type="component" value="Chromosome"/>
</dbReference>
<dbReference type="AlphaFoldDB" id="A0A6M5Z1F6"/>
<feature type="compositionally biased region" description="Basic and acidic residues" evidence="1">
    <location>
        <begin position="49"/>
        <end position="72"/>
    </location>
</feature>
<evidence type="ECO:0000313" key="2">
    <source>
        <dbReference type="EMBL" id="QJW99998.1"/>
    </source>
</evidence>
<feature type="region of interest" description="Disordered" evidence="1">
    <location>
        <begin position="49"/>
        <end position="83"/>
    </location>
</feature>
<dbReference type="EMBL" id="CP053452">
    <property type="protein sequence ID" value="QJW99998.1"/>
    <property type="molecule type" value="Genomic_DNA"/>
</dbReference>
<protein>
    <submittedName>
        <fullName evidence="2">Uncharacterized protein</fullName>
    </submittedName>
</protein>
<accession>A0A6M5Z1F6</accession>
<organism evidence="2 3">
    <name type="scientific">Frigoriglobus tundricola</name>
    <dbReference type="NCBI Taxonomy" id="2774151"/>
    <lineage>
        <taxon>Bacteria</taxon>
        <taxon>Pseudomonadati</taxon>
        <taxon>Planctomycetota</taxon>
        <taxon>Planctomycetia</taxon>
        <taxon>Gemmatales</taxon>
        <taxon>Gemmataceae</taxon>
        <taxon>Frigoriglobus</taxon>
    </lineage>
</organism>
<evidence type="ECO:0000313" key="3">
    <source>
        <dbReference type="Proteomes" id="UP000503447"/>
    </source>
</evidence>